<sequence length="334" mass="35322">MGWIVLGCVSAAYAGDADVPAPRSVASVLEDTHAAALEIIRNAGGGFSIGAFVARQNAELLVPELAAMAAATEGKAVGDLNDVQQSFLGGTLNAADDMRRSERYPRRKSAAMLAQADALLSTLSATYRFPRVLDFSPRYVVAPATPTAVDVVINGHALDAHTPALSLQGKACEARGGNAEQLHFHCMLPAATAAPTLSYLTLSLATYPPRPWWAFAVDWLRDDPEPVRYTLALAELPRTVGGFDATARVSTSDPGSEASVTLPVGEVAWGGTRDIALPNGAIFVTLRGRQADGRVFEDTSSAASAHPWYATTIDLKARRMVIRARGLDEALAQP</sequence>
<proteinExistence type="predicted"/>
<evidence type="ECO:0000313" key="2">
    <source>
        <dbReference type="Proteomes" id="UP000316093"/>
    </source>
</evidence>
<name>A0A4Y5Z5I4_9GAMM</name>
<dbReference type="EMBL" id="CP041046">
    <property type="protein sequence ID" value="QDE40447.1"/>
    <property type="molecule type" value="Genomic_DNA"/>
</dbReference>
<protein>
    <submittedName>
        <fullName evidence="1">Uncharacterized protein</fullName>
    </submittedName>
</protein>
<accession>A0A4Y5Z5I4</accession>
<keyword evidence="2" id="KW-1185">Reference proteome</keyword>
<dbReference type="AlphaFoldDB" id="A0A4Y5Z5I4"/>
<dbReference type="RefSeq" id="WP_139984179.1">
    <property type="nucleotide sequence ID" value="NZ_CP041046.1"/>
</dbReference>
<dbReference type="KEGG" id="lpy:FIV34_15165"/>
<dbReference type="Proteomes" id="UP000316093">
    <property type="component" value="Chromosome"/>
</dbReference>
<reference evidence="1 2" key="1">
    <citation type="submission" date="2019-06" db="EMBL/GenBank/DDBJ databases">
        <title>A complete genome sequence for Luteibacter pinisoli MAH-14.</title>
        <authorList>
            <person name="Baltrus D.A."/>
        </authorList>
    </citation>
    <scope>NUCLEOTIDE SEQUENCE [LARGE SCALE GENOMIC DNA]</scope>
    <source>
        <strain evidence="1 2">MAH-14</strain>
    </source>
</reference>
<gene>
    <name evidence="1" type="ORF">FIV34_15165</name>
</gene>
<evidence type="ECO:0000313" key="1">
    <source>
        <dbReference type="EMBL" id="QDE40447.1"/>
    </source>
</evidence>
<organism evidence="1 2">
    <name type="scientific">Luteibacter pinisoli</name>
    <dbReference type="NCBI Taxonomy" id="2589080"/>
    <lineage>
        <taxon>Bacteria</taxon>
        <taxon>Pseudomonadati</taxon>
        <taxon>Pseudomonadota</taxon>
        <taxon>Gammaproteobacteria</taxon>
        <taxon>Lysobacterales</taxon>
        <taxon>Rhodanobacteraceae</taxon>
        <taxon>Luteibacter</taxon>
    </lineage>
</organism>